<name>A0A210PC99_9LACO</name>
<gene>
    <name evidence="1" type="ORF">LKACC12383_00048</name>
</gene>
<sequence length="169" mass="19480">MIRILRSKLLIAFLCTLLILIGYLLLSKNKVIGSNRENIILVGESKQKQQSISEFSDESKKYSYVSFDNLYENTTLYFGSKIFQFGHIKKLDPEDKYMLVALDGNDASRVCKVRYTDSNFARNISSLQEDDAVKFYGEVLSVDNYINEKGRQIRRPVISANFIQLKINE</sequence>
<organism evidence="1 2">
    <name type="scientific">Companilactobacillus kimchii</name>
    <dbReference type="NCBI Taxonomy" id="2801452"/>
    <lineage>
        <taxon>Bacteria</taxon>
        <taxon>Bacillati</taxon>
        <taxon>Bacillota</taxon>
        <taxon>Bacilli</taxon>
        <taxon>Lactobacillales</taxon>
        <taxon>Lactobacillaceae</taxon>
        <taxon>Companilactobacillus</taxon>
    </lineage>
</organism>
<protein>
    <submittedName>
        <fullName evidence="1">Uncharacterized protein</fullName>
    </submittedName>
</protein>
<dbReference type="Proteomes" id="UP000196649">
    <property type="component" value="Unassembled WGS sequence"/>
</dbReference>
<evidence type="ECO:0000313" key="2">
    <source>
        <dbReference type="Proteomes" id="UP000196649"/>
    </source>
</evidence>
<dbReference type="RefSeq" id="WP_054642309.1">
    <property type="nucleotide sequence ID" value="NZ_LNUB01000004.1"/>
</dbReference>
<dbReference type="AlphaFoldDB" id="A0A210PC99"/>
<proteinExistence type="predicted"/>
<reference evidence="1 2" key="1">
    <citation type="submission" date="2017-03" db="EMBL/GenBank/DDBJ databases">
        <title>Genome sequence of Lactobacillus kimchii KACC 12383.</title>
        <authorList>
            <person name="Chun J."/>
        </authorList>
    </citation>
    <scope>NUCLEOTIDE SEQUENCE [LARGE SCALE GENOMIC DNA]</scope>
    <source>
        <strain evidence="1 2">KACC 12383</strain>
    </source>
</reference>
<evidence type="ECO:0000313" key="1">
    <source>
        <dbReference type="EMBL" id="OWF34135.1"/>
    </source>
</evidence>
<comment type="caution">
    <text evidence="1">The sequence shown here is derived from an EMBL/GenBank/DDBJ whole genome shotgun (WGS) entry which is preliminary data.</text>
</comment>
<dbReference type="EMBL" id="MXAL01000001">
    <property type="protein sequence ID" value="OWF34135.1"/>
    <property type="molecule type" value="Genomic_DNA"/>
</dbReference>
<accession>A0A210PC99</accession>